<keyword evidence="4" id="KW-0238">DNA-binding</keyword>
<dbReference type="GO" id="GO:0008483">
    <property type="term" value="F:transaminase activity"/>
    <property type="evidence" value="ECO:0007669"/>
    <property type="project" value="UniProtKB-KW"/>
</dbReference>
<keyword evidence="7" id="KW-0032">Aminotransferase</keyword>
<sequence length="473" mass="51903">MTTLHLPIDRASRIPIYRQIYDGLRQAILDGVLHPGQKVPSTRALAEELEVSRLPVLTAYEQLLHECYLEGRLGSGTFVSAALPDHLLRSPAPAHRRGRIRPPPAARDYGGLGPFRTSLPALDQFPQAVWARLVARHAHTMTRAQMAYGDPAGVAALRDAIAEHLRAARGVRCEAEQVLVVSGSQAALRVTAAVLLARGDGVAMEEPGYPGARAALTAGGARAIPVAVDEEGLRVSTLRTRGAMRAVYVTPSHQYPLGMSMTAARRLELLDWASRQNAWILEDDYDSDYRYVSRPLGALQGMDTQARVIYIGSFSKVLFPALRIGYVVVPPSLVPRFADARASLDLFSPTLYQLALAEFLREGHFARHVRRMRGVYMKRREALLTGLARHCAEWLSVYNADAGLHVTVLLARGINDDNLVARMAARRLTATALSACYAGRARQQGLLLGFGGSTERRLLEATRILSEISTPWR</sequence>
<dbReference type="InterPro" id="IPR004839">
    <property type="entry name" value="Aminotransferase_I/II_large"/>
</dbReference>
<keyword evidence="8" id="KW-1185">Reference proteome</keyword>
<keyword evidence="5" id="KW-0804">Transcription</keyword>
<dbReference type="InterPro" id="IPR036388">
    <property type="entry name" value="WH-like_DNA-bd_sf"/>
</dbReference>
<evidence type="ECO:0000313" key="8">
    <source>
        <dbReference type="Proteomes" id="UP001374803"/>
    </source>
</evidence>
<dbReference type="EMBL" id="CP089983">
    <property type="protein sequence ID" value="WXB00809.1"/>
    <property type="molecule type" value="Genomic_DNA"/>
</dbReference>
<evidence type="ECO:0000256" key="3">
    <source>
        <dbReference type="ARBA" id="ARBA00023015"/>
    </source>
</evidence>
<keyword evidence="2" id="KW-0663">Pyridoxal phosphate</keyword>
<name>A0ABZ2KU45_9BACT</name>
<dbReference type="CDD" id="cd00609">
    <property type="entry name" value="AAT_like"/>
    <property type="match status" value="1"/>
</dbReference>
<dbReference type="Pfam" id="PF00155">
    <property type="entry name" value="Aminotran_1_2"/>
    <property type="match status" value="1"/>
</dbReference>
<protein>
    <submittedName>
        <fullName evidence="7">PLP-dependent aminotransferase family protein</fullName>
    </submittedName>
</protein>
<reference evidence="7" key="1">
    <citation type="submission" date="2021-12" db="EMBL/GenBank/DDBJ databases">
        <title>Discovery of the Pendulisporaceae a myxobacterial family with distinct sporulation behavior and unique specialized metabolism.</title>
        <authorList>
            <person name="Garcia R."/>
            <person name="Popoff A."/>
            <person name="Bader C.D."/>
            <person name="Loehr J."/>
            <person name="Walesch S."/>
            <person name="Walt C."/>
            <person name="Boldt J."/>
            <person name="Bunk B."/>
            <person name="Haeckl F.J.F.P.J."/>
            <person name="Gunesch A.P."/>
            <person name="Birkelbach J."/>
            <person name="Nuebel U."/>
            <person name="Pietschmann T."/>
            <person name="Bach T."/>
            <person name="Mueller R."/>
        </authorList>
    </citation>
    <scope>NUCLEOTIDE SEQUENCE</scope>
    <source>
        <strain evidence="7">MSr11367</strain>
    </source>
</reference>
<dbReference type="PANTHER" id="PTHR46577:SF1">
    <property type="entry name" value="HTH-TYPE TRANSCRIPTIONAL REGULATORY PROTEIN GABR"/>
    <property type="match status" value="1"/>
</dbReference>
<feature type="domain" description="HTH gntR-type" evidence="6">
    <location>
        <begin position="14"/>
        <end position="82"/>
    </location>
</feature>
<keyword evidence="7" id="KW-0808">Transferase</keyword>
<dbReference type="InterPro" id="IPR015424">
    <property type="entry name" value="PyrdxlP-dep_Trfase"/>
</dbReference>
<organism evidence="7 8">
    <name type="scientific">Pendulispora rubella</name>
    <dbReference type="NCBI Taxonomy" id="2741070"/>
    <lineage>
        <taxon>Bacteria</taxon>
        <taxon>Pseudomonadati</taxon>
        <taxon>Myxococcota</taxon>
        <taxon>Myxococcia</taxon>
        <taxon>Myxococcales</taxon>
        <taxon>Sorangiineae</taxon>
        <taxon>Pendulisporaceae</taxon>
        <taxon>Pendulispora</taxon>
    </lineage>
</organism>
<comment type="similarity">
    <text evidence="1">In the C-terminal section; belongs to the class-I pyridoxal-phosphate-dependent aminotransferase family.</text>
</comment>
<dbReference type="InterPro" id="IPR015421">
    <property type="entry name" value="PyrdxlP-dep_Trfase_major"/>
</dbReference>
<dbReference type="RefSeq" id="WP_394830411.1">
    <property type="nucleotide sequence ID" value="NZ_CP089929.1"/>
</dbReference>
<dbReference type="SMART" id="SM00345">
    <property type="entry name" value="HTH_GNTR"/>
    <property type="match status" value="1"/>
</dbReference>
<accession>A0ABZ2KU45</accession>
<dbReference type="Proteomes" id="UP001374803">
    <property type="component" value="Chromosome"/>
</dbReference>
<dbReference type="InterPro" id="IPR036390">
    <property type="entry name" value="WH_DNA-bd_sf"/>
</dbReference>
<evidence type="ECO:0000256" key="1">
    <source>
        <dbReference type="ARBA" id="ARBA00005384"/>
    </source>
</evidence>
<evidence type="ECO:0000313" key="7">
    <source>
        <dbReference type="EMBL" id="WXB00809.1"/>
    </source>
</evidence>
<keyword evidence="3" id="KW-0805">Transcription regulation</keyword>
<evidence type="ECO:0000259" key="6">
    <source>
        <dbReference type="PROSITE" id="PS50949"/>
    </source>
</evidence>
<dbReference type="PANTHER" id="PTHR46577">
    <property type="entry name" value="HTH-TYPE TRANSCRIPTIONAL REGULATORY PROTEIN GABR"/>
    <property type="match status" value="1"/>
</dbReference>
<dbReference type="PROSITE" id="PS50949">
    <property type="entry name" value="HTH_GNTR"/>
    <property type="match status" value="1"/>
</dbReference>
<dbReference type="Pfam" id="PF00392">
    <property type="entry name" value="GntR"/>
    <property type="match status" value="1"/>
</dbReference>
<dbReference type="Gene3D" id="3.40.640.10">
    <property type="entry name" value="Type I PLP-dependent aspartate aminotransferase-like (Major domain)"/>
    <property type="match status" value="1"/>
</dbReference>
<proteinExistence type="inferred from homology"/>
<dbReference type="Gene3D" id="1.10.10.10">
    <property type="entry name" value="Winged helix-like DNA-binding domain superfamily/Winged helix DNA-binding domain"/>
    <property type="match status" value="1"/>
</dbReference>
<dbReference type="SUPFAM" id="SSF46785">
    <property type="entry name" value="Winged helix' DNA-binding domain"/>
    <property type="match status" value="1"/>
</dbReference>
<gene>
    <name evidence="7" type="ORF">LVJ94_28290</name>
</gene>
<evidence type="ECO:0000256" key="4">
    <source>
        <dbReference type="ARBA" id="ARBA00023125"/>
    </source>
</evidence>
<evidence type="ECO:0000256" key="5">
    <source>
        <dbReference type="ARBA" id="ARBA00023163"/>
    </source>
</evidence>
<dbReference type="InterPro" id="IPR000524">
    <property type="entry name" value="Tscrpt_reg_HTH_GntR"/>
</dbReference>
<dbReference type="InterPro" id="IPR051446">
    <property type="entry name" value="HTH_trans_reg/aminotransferase"/>
</dbReference>
<evidence type="ECO:0000256" key="2">
    <source>
        <dbReference type="ARBA" id="ARBA00022898"/>
    </source>
</evidence>
<dbReference type="CDD" id="cd07377">
    <property type="entry name" value="WHTH_GntR"/>
    <property type="match status" value="1"/>
</dbReference>
<dbReference type="SUPFAM" id="SSF53383">
    <property type="entry name" value="PLP-dependent transferases"/>
    <property type="match status" value="1"/>
</dbReference>